<evidence type="ECO:0000256" key="5">
    <source>
        <dbReference type="HAMAP-Rule" id="MF_01813"/>
    </source>
</evidence>
<comment type="caution">
    <text evidence="6">The sequence shown here is derived from an EMBL/GenBank/DDBJ whole genome shotgun (WGS) entry which is preliminary data.</text>
</comment>
<dbReference type="GO" id="GO:0032259">
    <property type="term" value="P:methylation"/>
    <property type="evidence" value="ECO:0007669"/>
    <property type="project" value="UniProtKB-KW"/>
</dbReference>
<keyword evidence="3 5" id="KW-0808">Transferase</keyword>
<organism evidence="6 7">
    <name type="scientific">Intestinicryptomonas porci</name>
    <dbReference type="NCBI Taxonomy" id="2926320"/>
    <lineage>
        <taxon>Bacteria</taxon>
        <taxon>Pseudomonadati</taxon>
        <taxon>Verrucomicrobiota</taxon>
        <taxon>Opitutia</taxon>
        <taxon>Opitutales</taxon>
        <taxon>Intestinicryptomonaceae</taxon>
        <taxon>Intestinicryptomonas</taxon>
    </lineage>
</organism>
<dbReference type="PANTHER" id="PTHR43591">
    <property type="entry name" value="METHYLTRANSFERASE"/>
    <property type="match status" value="1"/>
</dbReference>
<dbReference type="GO" id="GO:0043770">
    <property type="term" value="F:demethylmenaquinone methyltransferase activity"/>
    <property type="evidence" value="ECO:0007669"/>
    <property type="project" value="UniProtKB-EC"/>
</dbReference>
<dbReference type="EC" id="2.1.1.163" evidence="5"/>
<dbReference type="InterPro" id="IPR004033">
    <property type="entry name" value="UbiE/COQ5_MeTrFase"/>
</dbReference>
<dbReference type="Gene3D" id="3.40.50.150">
    <property type="entry name" value="Vaccinia Virus protein VP39"/>
    <property type="match status" value="1"/>
</dbReference>
<dbReference type="EMBL" id="JALBUT010000003">
    <property type="protein sequence ID" value="MDX8415249.1"/>
    <property type="molecule type" value="Genomic_DNA"/>
</dbReference>
<keyword evidence="7" id="KW-1185">Reference proteome</keyword>
<dbReference type="CDD" id="cd02440">
    <property type="entry name" value="AdoMet_MTases"/>
    <property type="match status" value="1"/>
</dbReference>
<feature type="binding site" evidence="5">
    <location>
        <begin position="111"/>
        <end position="112"/>
    </location>
    <ligand>
        <name>S-adenosyl-L-methionine</name>
        <dbReference type="ChEBI" id="CHEBI:59789"/>
    </ligand>
</feature>
<keyword evidence="1 5" id="KW-0474">Menaquinone biosynthesis</keyword>
<dbReference type="Pfam" id="PF01209">
    <property type="entry name" value="Ubie_methyltran"/>
    <property type="match status" value="1"/>
</dbReference>
<name>A0ABU4WFB9_9BACT</name>
<dbReference type="PANTHER" id="PTHR43591:SF24">
    <property type="entry name" value="2-METHOXY-6-POLYPRENYL-1,4-BENZOQUINOL METHYLASE, MITOCHONDRIAL"/>
    <property type="match status" value="1"/>
</dbReference>
<dbReference type="SUPFAM" id="SSF53335">
    <property type="entry name" value="S-adenosyl-L-methionine-dependent methyltransferases"/>
    <property type="match status" value="1"/>
</dbReference>
<comment type="pathway">
    <text evidence="5">Quinol/quinone metabolism; menaquinone biosynthesis; menaquinol from 1,4-dihydroxy-2-naphthoate: step 2/2.</text>
</comment>
<dbReference type="InterPro" id="IPR029063">
    <property type="entry name" value="SAM-dependent_MTases_sf"/>
</dbReference>
<gene>
    <name evidence="6" type="primary">ubiE</name>
    <name evidence="5" type="synonym">menG</name>
    <name evidence="6" type="ORF">MOX91_03530</name>
</gene>
<evidence type="ECO:0000256" key="2">
    <source>
        <dbReference type="ARBA" id="ARBA00022603"/>
    </source>
</evidence>
<keyword evidence="4 5" id="KW-0949">S-adenosyl-L-methionine</keyword>
<keyword evidence="2 5" id="KW-0489">Methyltransferase</keyword>
<evidence type="ECO:0000313" key="6">
    <source>
        <dbReference type="EMBL" id="MDX8415249.1"/>
    </source>
</evidence>
<evidence type="ECO:0000256" key="1">
    <source>
        <dbReference type="ARBA" id="ARBA00022428"/>
    </source>
</evidence>
<feature type="binding site" evidence="5">
    <location>
        <position position="84"/>
    </location>
    <ligand>
        <name>S-adenosyl-L-methionine</name>
        <dbReference type="ChEBI" id="CHEBI:59789"/>
    </ligand>
</feature>
<dbReference type="NCBIfam" id="TIGR01934">
    <property type="entry name" value="MenG_MenH_UbiE"/>
    <property type="match status" value="1"/>
</dbReference>
<reference evidence="6 7" key="1">
    <citation type="submission" date="2022-03" db="EMBL/GenBank/DDBJ databases">
        <title>Novel taxa within the pig intestine.</title>
        <authorList>
            <person name="Wylensek D."/>
            <person name="Bishof K."/>
            <person name="Afrizal A."/>
            <person name="Clavel T."/>
        </authorList>
    </citation>
    <scope>NUCLEOTIDE SEQUENCE [LARGE SCALE GENOMIC DNA]</scope>
    <source>
        <strain evidence="6 7">CLA-KB-P66</strain>
    </source>
</reference>
<dbReference type="GO" id="GO:0008425">
    <property type="term" value="F:2-methoxy-6-polyprenyl-1,4-benzoquinol methyltransferase activity"/>
    <property type="evidence" value="ECO:0007669"/>
    <property type="project" value="UniProtKB-EC"/>
</dbReference>
<comment type="catalytic activity">
    <reaction evidence="5">
        <text>a 2-demethylmenaquinol + S-adenosyl-L-methionine = a menaquinol + S-adenosyl-L-homocysteine + H(+)</text>
        <dbReference type="Rhea" id="RHEA:42640"/>
        <dbReference type="Rhea" id="RHEA-COMP:9539"/>
        <dbReference type="Rhea" id="RHEA-COMP:9563"/>
        <dbReference type="ChEBI" id="CHEBI:15378"/>
        <dbReference type="ChEBI" id="CHEBI:18151"/>
        <dbReference type="ChEBI" id="CHEBI:55437"/>
        <dbReference type="ChEBI" id="CHEBI:57856"/>
        <dbReference type="ChEBI" id="CHEBI:59789"/>
        <dbReference type="EC" id="2.1.1.163"/>
    </reaction>
</comment>
<sequence length="238" mass="26582">MQIANPETRDPKDVGKMFARVAPSYDKINRAMCFGMDARWRKALAKSAVKCAEGGEILDLACGSGDVAIRILDICPEQKITCADFCPEMLELAKSKILTRNPPNVKFEIADAAKLQFEDGRFSAVAIAFGFRNFKDREICLKEISRVLKGGGKLFILEVARAPKCVEWAQNIFMEQFVPRIASRFGADKSDYEYLAKTTRAFPRKKELNKLIESCGFKNAKTKSFAFGCVALTEAQKI</sequence>
<comment type="caution">
    <text evidence="5">Lacks conserved residue(s) required for the propagation of feature annotation.</text>
</comment>
<protein>
    <recommendedName>
        <fullName evidence="5">Demethylmenaquinone methyltransferase</fullName>
        <ecNumber evidence="5">2.1.1.163</ecNumber>
    </recommendedName>
</protein>
<dbReference type="HAMAP" id="MF_01813">
    <property type="entry name" value="MenG_UbiE_methyltr"/>
    <property type="match status" value="1"/>
</dbReference>
<proteinExistence type="inferred from homology"/>
<evidence type="ECO:0000256" key="4">
    <source>
        <dbReference type="ARBA" id="ARBA00022691"/>
    </source>
</evidence>
<feature type="binding site" evidence="5">
    <location>
        <position position="64"/>
    </location>
    <ligand>
        <name>S-adenosyl-L-methionine</name>
        <dbReference type="ChEBI" id="CHEBI:59789"/>
    </ligand>
</feature>
<dbReference type="PROSITE" id="PS51608">
    <property type="entry name" value="SAM_MT_UBIE"/>
    <property type="match status" value="1"/>
</dbReference>
<dbReference type="RefSeq" id="WP_370396697.1">
    <property type="nucleotide sequence ID" value="NZ_JALBUT010000003.1"/>
</dbReference>
<evidence type="ECO:0000256" key="3">
    <source>
        <dbReference type="ARBA" id="ARBA00022679"/>
    </source>
</evidence>
<comment type="function">
    <text evidence="5">Methyltransferase required for the conversion of demethylmenaquinol (DMKH2) to menaquinol (MKH2).</text>
</comment>
<dbReference type="NCBIfam" id="NF001244">
    <property type="entry name" value="PRK00216.1-5"/>
    <property type="match status" value="1"/>
</dbReference>
<accession>A0ABU4WFB9</accession>
<comment type="similarity">
    <text evidence="5">Belongs to the class I-like SAM-binding methyltransferase superfamily. MenG/UbiE family.</text>
</comment>
<evidence type="ECO:0000313" key="7">
    <source>
        <dbReference type="Proteomes" id="UP001275932"/>
    </source>
</evidence>
<dbReference type="Proteomes" id="UP001275932">
    <property type="component" value="Unassembled WGS sequence"/>
</dbReference>